<dbReference type="RefSeq" id="XP_005173204.1">
    <property type="nucleotide sequence ID" value="XM_005173147.3"/>
</dbReference>
<comment type="similarity">
    <text evidence="3">Belongs to the SOWAH family.</text>
</comment>
<dbReference type="eggNOG" id="ENOG502RXAT">
    <property type="taxonomic scope" value="Eukaryota"/>
</dbReference>
<dbReference type="AGR" id="ZFIN:ZDB-GENE-100910-4"/>
<protein>
    <submittedName>
        <fullName evidence="7">Ankyrin repeat domain-containing protein SOWAHA</fullName>
    </submittedName>
    <submittedName>
        <fullName evidence="6">Sosondowah ankyrin repeat domain family member Ab</fullName>
    </submittedName>
</protein>
<dbReference type="SMART" id="SM00248">
    <property type="entry name" value="ANK"/>
    <property type="match status" value="2"/>
</dbReference>
<reference evidence="6" key="1">
    <citation type="journal article" date="2013" name="Nature">
        <title>The zebrafish reference genome sequence and its relationship to the human genome.</title>
        <authorList>
            <consortium name="Genome Reference Consortium Zebrafish"/>
            <person name="Howe K."/>
            <person name="Clark M.D."/>
            <person name="Torroja C.F."/>
            <person name="Torrance J."/>
            <person name="Berthelot C."/>
            <person name="Muffato M."/>
            <person name="Collins J.E."/>
            <person name="Humphray S."/>
            <person name="McLaren K."/>
            <person name="Matthews L."/>
            <person name="McLaren S."/>
            <person name="Sealy I."/>
            <person name="Caccamo M."/>
            <person name="Churcher C."/>
            <person name="Scott C."/>
            <person name="Barrett J.C."/>
            <person name="Koch R."/>
            <person name="Rauch G.J."/>
            <person name="White S."/>
            <person name="Chow W."/>
            <person name="Kilian B."/>
            <person name="Quintais L.T."/>
            <person name="Guerra-Assuncao J.A."/>
            <person name="Zhou Y."/>
            <person name="Gu Y."/>
            <person name="Yen J."/>
            <person name="Vogel J.H."/>
            <person name="Eyre T."/>
            <person name="Redmond S."/>
            <person name="Banerjee R."/>
            <person name="Chi J."/>
            <person name="Fu B."/>
            <person name="Langley E."/>
            <person name="Maguire S.F."/>
            <person name="Laird G.K."/>
            <person name="Lloyd D."/>
            <person name="Kenyon E."/>
            <person name="Donaldson S."/>
            <person name="Sehra H."/>
            <person name="Almeida-King J."/>
            <person name="Loveland J."/>
            <person name="Trevanion S."/>
            <person name="Jones M."/>
            <person name="Quail M."/>
            <person name="Willey D."/>
            <person name="Hunt A."/>
            <person name="Burton J."/>
            <person name="Sims S."/>
            <person name="McLay K."/>
            <person name="Plumb B."/>
            <person name="Davis J."/>
            <person name="Clee C."/>
            <person name="Oliver K."/>
            <person name="Clark R."/>
            <person name="Riddle C."/>
            <person name="Elliot D."/>
            <person name="Eliott D."/>
            <person name="Threadgold G."/>
            <person name="Harden G."/>
            <person name="Ware D."/>
            <person name="Begum S."/>
            <person name="Mortimore B."/>
            <person name="Mortimer B."/>
            <person name="Kerry G."/>
            <person name="Heath P."/>
            <person name="Phillimore B."/>
            <person name="Tracey A."/>
            <person name="Corby N."/>
            <person name="Dunn M."/>
            <person name="Johnson C."/>
            <person name="Wood J."/>
            <person name="Clark S."/>
            <person name="Pelan S."/>
            <person name="Griffiths G."/>
            <person name="Smith M."/>
            <person name="Glithero R."/>
            <person name="Howden P."/>
            <person name="Barker N."/>
            <person name="Lloyd C."/>
            <person name="Stevens C."/>
            <person name="Harley J."/>
            <person name="Holt K."/>
            <person name="Panagiotidis G."/>
            <person name="Lovell J."/>
            <person name="Beasley H."/>
            <person name="Henderson C."/>
            <person name="Gordon D."/>
            <person name="Auger K."/>
            <person name="Wright D."/>
            <person name="Collins J."/>
            <person name="Raisen C."/>
            <person name="Dyer L."/>
            <person name="Leung K."/>
            <person name="Robertson L."/>
            <person name="Ambridge K."/>
            <person name="Leongamornlert D."/>
            <person name="McGuire S."/>
            <person name="Gilderthorp R."/>
            <person name="Griffiths C."/>
            <person name="Manthravadi D."/>
            <person name="Nichol S."/>
            <person name="Barker G."/>
            <person name="Whitehead S."/>
            <person name="Kay M."/>
            <person name="Brown J."/>
            <person name="Murnane C."/>
            <person name="Gray E."/>
            <person name="Humphries M."/>
            <person name="Sycamore N."/>
            <person name="Barker D."/>
            <person name="Saunders D."/>
            <person name="Wallis J."/>
            <person name="Babbage A."/>
            <person name="Hammond S."/>
            <person name="Mashreghi-Mohammadi M."/>
            <person name="Barr L."/>
            <person name="Martin S."/>
            <person name="Wray P."/>
            <person name="Ellington A."/>
            <person name="Matthews N."/>
            <person name="Ellwood M."/>
            <person name="Woodmansey R."/>
            <person name="Clark G."/>
            <person name="Cooper J."/>
            <person name="Cooper J."/>
            <person name="Tromans A."/>
            <person name="Grafham D."/>
            <person name="Skuce C."/>
            <person name="Pandian R."/>
            <person name="Andrews R."/>
            <person name="Harrison E."/>
            <person name="Kimberley A."/>
            <person name="Garnett J."/>
            <person name="Fosker N."/>
            <person name="Hall R."/>
            <person name="Garner P."/>
            <person name="Kelly D."/>
            <person name="Bird C."/>
            <person name="Palmer S."/>
            <person name="Gehring I."/>
            <person name="Berger A."/>
            <person name="Dooley C.M."/>
            <person name="Ersan-Urun Z."/>
            <person name="Eser C."/>
            <person name="Geiger H."/>
            <person name="Geisler M."/>
            <person name="Karotki L."/>
            <person name="Kirn A."/>
            <person name="Konantz J."/>
            <person name="Konantz M."/>
            <person name="Oberlander M."/>
            <person name="Rudolph-Geiger S."/>
            <person name="Teucke M."/>
            <person name="Lanz C."/>
            <person name="Raddatz G."/>
            <person name="Osoegawa K."/>
            <person name="Zhu B."/>
            <person name="Rapp A."/>
            <person name="Widaa S."/>
            <person name="Langford C."/>
            <person name="Yang F."/>
            <person name="Schuster S.C."/>
            <person name="Carter N.P."/>
            <person name="Harrow J."/>
            <person name="Ning Z."/>
            <person name="Herrero J."/>
            <person name="Searle S.M."/>
            <person name="Enright A."/>
            <person name="Geisler R."/>
            <person name="Plasterk R.H."/>
            <person name="Lee C."/>
            <person name="Westerfield M."/>
            <person name="de Jong P.J."/>
            <person name="Zon L.I."/>
            <person name="Postlethwait J.H."/>
            <person name="Nusslein-Volhard C."/>
            <person name="Hubbard T.J."/>
            <person name="Roest Crollius H."/>
            <person name="Rogers J."/>
            <person name="Stemple D.L."/>
        </authorList>
    </citation>
    <scope>NUCLEOTIDE SEQUENCE [LARGE SCALE GENOMIC DNA]</scope>
    <source>
        <strain evidence="6">Tuebingen</strain>
    </source>
</reference>
<dbReference type="InterPro" id="IPR002110">
    <property type="entry name" value="Ankyrin_rpt"/>
</dbReference>
<name>A0A0R4IXB1_DANRE</name>
<reference evidence="7" key="3">
    <citation type="submission" date="2025-04" db="UniProtKB">
        <authorList>
            <consortium name="RefSeq"/>
        </authorList>
    </citation>
    <scope>IDENTIFICATION</scope>
    <source>
        <strain evidence="7">Tuebingen</strain>
    </source>
</reference>
<dbReference type="PROSITE" id="PS50297">
    <property type="entry name" value="ANK_REP_REGION"/>
    <property type="match status" value="1"/>
</dbReference>
<accession>A0A0R4IXB1</accession>
<dbReference type="SMR" id="A0A0R4IXB1"/>
<dbReference type="OrthoDB" id="432281at2759"/>
<evidence type="ECO:0000313" key="6">
    <source>
        <dbReference type="Ensembl" id="ENSDARP00000140180"/>
    </source>
</evidence>
<keyword evidence="2 4" id="KW-0040">ANK repeat</keyword>
<dbReference type="InterPro" id="IPR058889">
    <property type="entry name" value="WHD_SOWAHA-C"/>
</dbReference>
<dbReference type="SUPFAM" id="SSF48403">
    <property type="entry name" value="Ankyrin repeat"/>
    <property type="match status" value="1"/>
</dbReference>
<dbReference type="Ensembl" id="ENSDART00000161776.2">
    <property type="protein sequence ID" value="ENSDARP00000140180.1"/>
    <property type="gene ID" value="ENSDARG00000079125.3"/>
</dbReference>
<evidence type="ECO:0000256" key="1">
    <source>
        <dbReference type="ARBA" id="ARBA00022737"/>
    </source>
</evidence>
<keyword evidence="1" id="KW-0677">Repeat</keyword>
<dbReference type="PANTHER" id="PTHR14491">
    <property type="entry name" value="SOSONDOWAH, ISOFORM G"/>
    <property type="match status" value="1"/>
</dbReference>
<organism evidence="6">
    <name type="scientific">Danio rerio</name>
    <name type="common">Zebrafish</name>
    <name type="synonym">Brachydanio rerio</name>
    <dbReference type="NCBI Taxonomy" id="7955"/>
    <lineage>
        <taxon>Eukaryota</taxon>
        <taxon>Metazoa</taxon>
        <taxon>Chordata</taxon>
        <taxon>Craniata</taxon>
        <taxon>Vertebrata</taxon>
        <taxon>Euteleostomi</taxon>
        <taxon>Actinopterygii</taxon>
        <taxon>Neopterygii</taxon>
        <taxon>Teleostei</taxon>
        <taxon>Ostariophysi</taxon>
        <taxon>Cypriniformes</taxon>
        <taxon>Danionidae</taxon>
        <taxon>Danioninae</taxon>
        <taxon>Danio</taxon>
    </lineage>
</organism>
<gene>
    <name evidence="6 7 8" type="primary">sowahab</name>
</gene>
<dbReference type="AlphaFoldDB" id="A0A0R4IXB1"/>
<dbReference type="PaxDb" id="7955-ENSDARP00000100797"/>
<dbReference type="EMBL" id="CT573285">
    <property type="status" value="NOT_ANNOTATED_CDS"/>
    <property type="molecule type" value="Genomic_DNA"/>
</dbReference>
<sequence length="444" mass="49370">MALSQEMILTFILEHGGKVKNSELVSKFKGLINSSDPAEKKQNRDLFKRLVNNVAVVIKVDDVKYVSVKKKYQGFITGENYSHNNSLHELISPCKPSSEIEHVDIINNNYYHCSTQTMSNSSKGGNNDLGCPESSESITARVLGVTSDAKSGKTGSVFALVAIKSPPNPEYVETGKNNLKTLASDTKPPPSVSSQRSIKVKSTAFQSCVGGEGFLYRSLRVKRKELEVQASPQLRRCSKVTKPGEAKDSDVIPLGAMEHEWLVKSAAGSWRQIYSLLLQDPHLAEKRNFMSGFTILHWAAKSGNSEMVCKVIDVSRQSRAGIDVNAKSYDGYTPLHIAAIHSHEQVLSVLVCEYGASTNIRDNSGKKAYYYLNPDVSVEIRKMLGDPHSLQKDAGCYLKDDQNLSKGFNTLSKLFQPHVAGHKKTQRRRMSFHFIRDEQKDQRT</sequence>
<dbReference type="CTD" id="101882405"/>
<feature type="repeat" description="ANK" evidence="4">
    <location>
        <begin position="330"/>
        <end position="363"/>
    </location>
</feature>
<feature type="domain" description="SOWAHA-C winged helix-turn-helix" evidence="5">
    <location>
        <begin position="3"/>
        <end position="84"/>
    </location>
</feature>
<dbReference type="PROSITE" id="PS50088">
    <property type="entry name" value="ANK_REPEAT"/>
    <property type="match status" value="1"/>
</dbReference>
<dbReference type="PANTHER" id="PTHR14491:SF2">
    <property type="entry name" value="ANKYRIN REPEAT DOMAIN-CONTAINING PROTEIN SOWAHA"/>
    <property type="match status" value="1"/>
</dbReference>
<evidence type="ECO:0000313" key="7">
    <source>
        <dbReference type="RefSeq" id="XP_005173204.1"/>
    </source>
</evidence>
<accession>A0A8M2BKG4</accession>
<dbReference type="Gene3D" id="1.25.40.20">
    <property type="entry name" value="Ankyrin repeat-containing domain"/>
    <property type="match status" value="1"/>
</dbReference>
<dbReference type="Pfam" id="PF25877">
    <property type="entry name" value="WHD_SOWAH"/>
    <property type="match status" value="1"/>
</dbReference>
<dbReference type="Pfam" id="PF12796">
    <property type="entry name" value="Ank_2"/>
    <property type="match status" value="1"/>
</dbReference>
<evidence type="ECO:0000256" key="4">
    <source>
        <dbReference type="PROSITE-ProRule" id="PRU00023"/>
    </source>
</evidence>
<proteinExistence type="inferred from homology"/>
<dbReference type="GeneID" id="101882405"/>
<dbReference type="InterPro" id="IPR036770">
    <property type="entry name" value="Ankyrin_rpt-contain_sf"/>
</dbReference>
<dbReference type="Bgee" id="ENSDARG00000079125">
    <property type="expression patterns" value="Expressed in camera-type eye and 8 other cell types or tissues"/>
</dbReference>
<evidence type="ECO:0000256" key="3">
    <source>
        <dbReference type="ARBA" id="ARBA00038122"/>
    </source>
</evidence>
<reference evidence="6" key="2">
    <citation type="submission" date="2015-11" db="UniProtKB">
        <authorList>
            <consortium name="Ensembl"/>
        </authorList>
    </citation>
    <scope>IDENTIFICATION</scope>
    <source>
        <strain evidence="6">Tuebingen</strain>
    </source>
</reference>
<dbReference type="RefSeq" id="XP_073777915.1">
    <property type="nucleotide sequence ID" value="XM_073921814.1"/>
</dbReference>
<evidence type="ECO:0000313" key="8">
    <source>
        <dbReference type="ZFIN" id="ZDB-GENE-100910-4"/>
    </source>
</evidence>
<dbReference type="OMA" id="PIAHEWL"/>
<dbReference type="ZFIN" id="ZDB-GENE-100910-4">
    <property type="gene designation" value="sowahab"/>
</dbReference>
<evidence type="ECO:0000259" key="5">
    <source>
        <dbReference type="Pfam" id="PF25877"/>
    </source>
</evidence>
<evidence type="ECO:0000256" key="2">
    <source>
        <dbReference type="ARBA" id="ARBA00023043"/>
    </source>
</evidence>
<dbReference type="GeneTree" id="ENSGT00950000183003"/>